<reference evidence="1 2" key="1">
    <citation type="submission" date="2017-08" db="EMBL/GenBank/DDBJ databases">
        <title>Infants hospitalized years apart are colonized by the same room-sourced microbial strains.</title>
        <authorList>
            <person name="Brooks B."/>
            <person name="Olm M.R."/>
            <person name="Firek B.A."/>
            <person name="Baker R."/>
            <person name="Thomas B.C."/>
            <person name="Morowitz M.J."/>
            <person name="Banfield J.F."/>
        </authorList>
    </citation>
    <scope>NUCLEOTIDE SEQUENCE [LARGE SCALE GENOMIC DNA]</scope>
    <source>
        <strain evidence="1">S2_003_000_R2_14</strain>
    </source>
</reference>
<gene>
    <name evidence="1" type="ORF">DI536_19530</name>
</gene>
<organism evidence="1 2">
    <name type="scientific">Archangium gephyra</name>
    <dbReference type="NCBI Taxonomy" id="48"/>
    <lineage>
        <taxon>Bacteria</taxon>
        <taxon>Pseudomonadati</taxon>
        <taxon>Myxococcota</taxon>
        <taxon>Myxococcia</taxon>
        <taxon>Myxococcales</taxon>
        <taxon>Cystobacterineae</taxon>
        <taxon>Archangiaceae</taxon>
        <taxon>Archangium</taxon>
    </lineage>
</organism>
<dbReference type="Proteomes" id="UP000249061">
    <property type="component" value="Unassembled WGS sequence"/>
</dbReference>
<evidence type="ECO:0000313" key="2">
    <source>
        <dbReference type="Proteomes" id="UP000249061"/>
    </source>
</evidence>
<evidence type="ECO:0000313" key="1">
    <source>
        <dbReference type="EMBL" id="PZR10441.1"/>
    </source>
</evidence>
<protein>
    <recommendedName>
        <fullName evidence="3">Tetratricopeptide repeat protein</fullName>
    </recommendedName>
</protein>
<sequence>MRSLLLLSVLVTTGCAPILKVRIPMAAEANLGNVRSLSLAVNTDMSRSVERSIVSGITRGAVPIPVPVHSVVKERLARALEQLGYQVCAAAPCGDGAMNVELVESDVNTEFTQNGPRVRAHVKARVTVTQNDGVLAYDFSFWDTRSGSAERAGQLVGLVADNIANRFVATLTPGTQRVEYPLEDGGPLSTGVNMLLSSNWDGAIAYFTDLTRAQPELDGAWYDLGVAWEVKGDWTQALGAYEQAAARARKRTYLDAVANARRVAPAPVQPIPAQ</sequence>
<dbReference type="InterPro" id="IPR011990">
    <property type="entry name" value="TPR-like_helical_dom_sf"/>
</dbReference>
<evidence type="ECO:0008006" key="3">
    <source>
        <dbReference type="Google" id="ProtNLM"/>
    </source>
</evidence>
<dbReference type="SUPFAM" id="SSF48452">
    <property type="entry name" value="TPR-like"/>
    <property type="match status" value="1"/>
</dbReference>
<name>A0A2W5VJ79_9BACT</name>
<comment type="caution">
    <text evidence="1">The sequence shown here is derived from an EMBL/GenBank/DDBJ whole genome shotgun (WGS) entry which is preliminary data.</text>
</comment>
<dbReference type="EMBL" id="QFQP01000017">
    <property type="protein sequence ID" value="PZR10441.1"/>
    <property type="molecule type" value="Genomic_DNA"/>
</dbReference>
<proteinExistence type="predicted"/>
<accession>A0A2W5VJ79</accession>
<dbReference type="AlphaFoldDB" id="A0A2W5VJ79"/>
<dbReference type="Gene3D" id="1.25.40.10">
    <property type="entry name" value="Tetratricopeptide repeat domain"/>
    <property type="match status" value="1"/>
</dbReference>
<dbReference type="PROSITE" id="PS51257">
    <property type="entry name" value="PROKAR_LIPOPROTEIN"/>
    <property type="match status" value="1"/>
</dbReference>